<evidence type="ECO:0000256" key="1">
    <source>
        <dbReference type="ARBA" id="ARBA00007596"/>
    </source>
</evidence>
<dbReference type="EMBL" id="JBBJCI010000119">
    <property type="protein sequence ID" value="KAK7248213.1"/>
    <property type="molecule type" value="Genomic_DNA"/>
</dbReference>
<dbReference type="Gene3D" id="2.20.28.120">
    <property type="entry name" value="Ribosomal protein L33"/>
    <property type="match status" value="1"/>
</dbReference>
<comment type="similarity">
    <text evidence="1">Belongs to the bacterial ribosomal protein bL33 family.</text>
</comment>
<dbReference type="NCBIfam" id="TIGR01023">
    <property type="entry name" value="rpmG_bact"/>
    <property type="match status" value="1"/>
</dbReference>
<reference evidence="5 6" key="1">
    <citation type="submission" date="2024-03" db="EMBL/GenBank/DDBJ databases">
        <title>Aureococcus anophagefferens CCMP1851 and Kratosvirus quantuckense: Draft genome of a second virus-susceptible host strain in the model system.</title>
        <authorList>
            <person name="Chase E."/>
            <person name="Truchon A.R."/>
            <person name="Schepens W."/>
            <person name="Wilhelm S.W."/>
        </authorList>
    </citation>
    <scope>NUCLEOTIDE SEQUENCE [LARGE SCALE GENOMIC DNA]</scope>
    <source>
        <strain evidence="5 6">CCMP1851</strain>
    </source>
</reference>
<gene>
    <name evidence="5" type="primary">MRPL33</name>
    <name evidence="5" type="ORF">SO694_00081166</name>
</gene>
<dbReference type="InterPro" id="IPR001705">
    <property type="entry name" value="Ribosomal_bL33"/>
</dbReference>
<dbReference type="PANTHER" id="PTHR15238">
    <property type="entry name" value="54S RIBOSOMAL PROTEIN L39, MITOCHONDRIAL"/>
    <property type="match status" value="1"/>
</dbReference>
<sequence length="87" mass="9894">MGQKGKAVLIRLLSEAGTGFFYTTRKNPQKTLHKLQFVKYDPVRPPAPRRARARAAPTTPADRRSPPQVVRQHVLFTEKKMPSGKKR</sequence>
<dbReference type="InterPro" id="IPR011332">
    <property type="entry name" value="Ribosomal_zn-bd"/>
</dbReference>
<evidence type="ECO:0000313" key="5">
    <source>
        <dbReference type="EMBL" id="KAK7248213.1"/>
    </source>
</evidence>
<protein>
    <submittedName>
        <fullName evidence="5">Mitochondrial ribosomal protein L33</fullName>
    </submittedName>
</protein>
<feature type="region of interest" description="Disordered" evidence="4">
    <location>
        <begin position="42"/>
        <end position="87"/>
    </location>
</feature>
<dbReference type="InterPro" id="IPR038584">
    <property type="entry name" value="Ribosomal_bL33_sf"/>
</dbReference>
<keyword evidence="6" id="KW-1185">Reference proteome</keyword>
<evidence type="ECO:0000313" key="6">
    <source>
        <dbReference type="Proteomes" id="UP001363151"/>
    </source>
</evidence>
<organism evidence="5 6">
    <name type="scientific">Aureococcus anophagefferens</name>
    <name type="common">Harmful bloom alga</name>
    <dbReference type="NCBI Taxonomy" id="44056"/>
    <lineage>
        <taxon>Eukaryota</taxon>
        <taxon>Sar</taxon>
        <taxon>Stramenopiles</taxon>
        <taxon>Ochrophyta</taxon>
        <taxon>Pelagophyceae</taxon>
        <taxon>Pelagomonadales</taxon>
        <taxon>Pelagomonadaceae</taxon>
        <taxon>Aureococcus</taxon>
    </lineage>
</organism>
<proteinExistence type="inferred from homology"/>
<evidence type="ECO:0000256" key="3">
    <source>
        <dbReference type="ARBA" id="ARBA00023274"/>
    </source>
</evidence>
<comment type="caution">
    <text evidence="5">The sequence shown here is derived from an EMBL/GenBank/DDBJ whole genome shotgun (WGS) entry which is preliminary data.</text>
</comment>
<evidence type="ECO:0000256" key="2">
    <source>
        <dbReference type="ARBA" id="ARBA00022980"/>
    </source>
</evidence>
<keyword evidence="3" id="KW-0687">Ribonucleoprotein</keyword>
<dbReference type="Pfam" id="PF00471">
    <property type="entry name" value="Ribosomal_L33"/>
    <property type="match status" value="1"/>
</dbReference>
<keyword evidence="2 5" id="KW-0689">Ribosomal protein</keyword>
<dbReference type="Proteomes" id="UP001363151">
    <property type="component" value="Unassembled WGS sequence"/>
</dbReference>
<name>A0ABR1G4Z0_AURAN</name>
<evidence type="ECO:0000256" key="4">
    <source>
        <dbReference type="SAM" id="MobiDB-lite"/>
    </source>
</evidence>
<dbReference type="PANTHER" id="PTHR15238:SF1">
    <property type="entry name" value="LARGE RIBOSOMAL SUBUNIT PROTEIN BL33M"/>
    <property type="match status" value="1"/>
</dbReference>
<accession>A0ABR1G4Z0</accession>
<dbReference type="GO" id="GO:0005840">
    <property type="term" value="C:ribosome"/>
    <property type="evidence" value="ECO:0007669"/>
    <property type="project" value="UniProtKB-KW"/>
</dbReference>
<dbReference type="SUPFAM" id="SSF57829">
    <property type="entry name" value="Zn-binding ribosomal proteins"/>
    <property type="match status" value="1"/>
</dbReference>